<proteinExistence type="predicted"/>
<evidence type="ECO:0000313" key="2">
    <source>
        <dbReference type="EMBL" id="SMB78104.1"/>
    </source>
</evidence>
<dbReference type="OrthoDB" id="59382at2"/>
<dbReference type="CDD" id="cd02042">
    <property type="entry name" value="ParAB_family"/>
    <property type="match status" value="1"/>
</dbReference>
<dbReference type="PANTHER" id="PTHR13696">
    <property type="entry name" value="P-LOOP CONTAINING NUCLEOSIDE TRIPHOSPHATE HYDROLASE"/>
    <property type="match status" value="1"/>
</dbReference>
<keyword evidence="3" id="KW-1185">Reference proteome</keyword>
<reference evidence="2 3" key="1">
    <citation type="submission" date="2017-04" db="EMBL/GenBank/DDBJ databases">
        <authorList>
            <person name="Afonso C.L."/>
            <person name="Miller P.J."/>
            <person name="Scott M.A."/>
            <person name="Spackman E."/>
            <person name="Goraichik I."/>
            <person name="Dimitrov K.M."/>
            <person name="Suarez D.L."/>
            <person name="Swayne D.E."/>
        </authorList>
    </citation>
    <scope>NUCLEOTIDE SEQUENCE [LARGE SCALE GENOMIC DNA]</scope>
    <source>
        <strain evidence="2 3">KR-140</strain>
    </source>
</reference>
<name>A0A1W1UBE1_9DEIO</name>
<dbReference type="RefSeq" id="WP_084045094.1">
    <property type="nucleotide sequence ID" value="NZ_FWWU01000002.1"/>
</dbReference>
<dbReference type="InterPro" id="IPR027417">
    <property type="entry name" value="P-loop_NTPase"/>
</dbReference>
<dbReference type="PANTHER" id="PTHR13696:SF52">
    <property type="entry name" value="PARA FAMILY PROTEIN CT_582"/>
    <property type="match status" value="1"/>
</dbReference>
<dbReference type="AlphaFoldDB" id="A0A1W1UBE1"/>
<dbReference type="EMBL" id="FWWU01000002">
    <property type="protein sequence ID" value="SMB78104.1"/>
    <property type="molecule type" value="Genomic_DNA"/>
</dbReference>
<sequence>MHVLTFFNHAGGASKTSSTRDLGYSLAQRGYRVRLIDCDPQGNLSTWMGIPDAPMNRTIHLTAMNDAPLPEPFEVHGLHLTPAALPLAMVEAQLPGVIGGVTHLRNAVRHLEGQYDFVLLDSPPSLGQLSALAAIAADGLVVPVPTNSKGVQGLTAVHEMIATYRKLNTGLHIAFYLPTQFHPGTVHARESLEALRAHVSPLGDPITYRPAVYPDAALSAMPVLKYAPGSPASQEIERATDQLLSALNLEVGRGT</sequence>
<dbReference type="InterPro" id="IPR025669">
    <property type="entry name" value="AAA_dom"/>
</dbReference>
<dbReference type="Gene3D" id="3.40.50.300">
    <property type="entry name" value="P-loop containing nucleotide triphosphate hydrolases"/>
    <property type="match status" value="1"/>
</dbReference>
<evidence type="ECO:0000259" key="1">
    <source>
        <dbReference type="Pfam" id="PF13614"/>
    </source>
</evidence>
<dbReference type="STRING" id="695939.SAMN00790413_06489"/>
<protein>
    <submittedName>
        <fullName evidence="2">Chromosome partitioning protein</fullName>
    </submittedName>
</protein>
<feature type="domain" description="AAA" evidence="1">
    <location>
        <begin position="1"/>
        <end position="172"/>
    </location>
</feature>
<dbReference type="SUPFAM" id="SSF52540">
    <property type="entry name" value="P-loop containing nucleoside triphosphate hydrolases"/>
    <property type="match status" value="1"/>
</dbReference>
<accession>A0A1W1UBE1</accession>
<gene>
    <name evidence="2" type="ORF">SAMN00790413_06489</name>
</gene>
<dbReference type="InterPro" id="IPR050678">
    <property type="entry name" value="DNA_Partitioning_ATPase"/>
</dbReference>
<dbReference type="Pfam" id="PF13614">
    <property type="entry name" value="AAA_31"/>
    <property type="match status" value="1"/>
</dbReference>
<dbReference type="Proteomes" id="UP000192582">
    <property type="component" value="Unassembled WGS sequence"/>
</dbReference>
<evidence type="ECO:0000313" key="3">
    <source>
        <dbReference type="Proteomes" id="UP000192582"/>
    </source>
</evidence>
<organism evidence="2 3">
    <name type="scientific">Deinococcus hopiensis KR-140</name>
    <dbReference type="NCBI Taxonomy" id="695939"/>
    <lineage>
        <taxon>Bacteria</taxon>
        <taxon>Thermotogati</taxon>
        <taxon>Deinococcota</taxon>
        <taxon>Deinococci</taxon>
        <taxon>Deinococcales</taxon>
        <taxon>Deinococcaceae</taxon>
        <taxon>Deinococcus</taxon>
    </lineage>
</organism>